<reference evidence="1 2" key="1">
    <citation type="submission" date="2015-10" db="EMBL/GenBank/DDBJ databases">
        <title>Genome sequencing and analysis of members of genus Stenotrophomonas.</title>
        <authorList>
            <person name="Patil P.P."/>
            <person name="Midha S."/>
            <person name="Patil P.B."/>
        </authorList>
    </citation>
    <scope>NUCLEOTIDE SEQUENCE [LARGE SCALE GENOMIC DNA]</scope>
    <source>
        <strain evidence="1 2">JCM 9942</strain>
    </source>
</reference>
<comment type="caution">
    <text evidence="1">The sequence shown here is derived from an EMBL/GenBank/DDBJ whole genome shotgun (WGS) entry which is preliminary data.</text>
</comment>
<dbReference type="AlphaFoldDB" id="A0A0R0AVM6"/>
<accession>A0A0R0AVM6</accession>
<sequence>MASADEVVAYRGETPILRSQLAGDTPAVDRLFELTVAPALKDYLTAHRADWEPDEATQQRAEAALRRSLACLPYATPEYDLPGVARFSANALISGVQMQRFIHRRFGGGRLLTPNRGVPLVGALAFDANNRLVRQLEQDGAFRILDPTLHAQVFAILGDAEQGTLVPESEAAALLDPDKVFTTCPPASPTPTS</sequence>
<evidence type="ECO:0000313" key="1">
    <source>
        <dbReference type="EMBL" id="KRG45204.1"/>
    </source>
</evidence>
<name>A0A0R0AVM6_9GAMM</name>
<keyword evidence="2" id="KW-1185">Reference proteome</keyword>
<gene>
    <name evidence="1" type="ORF">ARC78_03185</name>
</gene>
<proteinExistence type="predicted"/>
<dbReference type="EMBL" id="LLXS01000004">
    <property type="protein sequence ID" value="KRG45204.1"/>
    <property type="molecule type" value="Genomic_DNA"/>
</dbReference>
<evidence type="ECO:0000313" key="2">
    <source>
        <dbReference type="Proteomes" id="UP000050836"/>
    </source>
</evidence>
<protein>
    <submittedName>
        <fullName evidence="1">Uncharacterized protein</fullName>
    </submittedName>
</protein>
<organism evidence="1 2">
    <name type="scientific">Stenotrophomonas pictorum JCM 9942</name>
    <dbReference type="NCBI Taxonomy" id="1236960"/>
    <lineage>
        <taxon>Bacteria</taxon>
        <taxon>Pseudomonadati</taxon>
        <taxon>Pseudomonadota</taxon>
        <taxon>Gammaproteobacteria</taxon>
        <taxon>Lysobacterales</taxon>
        <taxon>Lysobacteraceae</taxon>
        <taxon>Stenotrophomonas</taxon>
    </lineage>
</organism>
<dbReference type="Proteomes" id="UP000050836">
    <property type="component" value="Unassembled WGS sequence"/>
</dbReference>